<organism evidence="1 2">
    <name type="scientific">Plakobranchus ocellatus</name>
    <dbReference type="NCBI Taxonomy" id="259542"/>
    <lineage>
        <taxon>Eukaryota</taxon>
        <taxon>Metazoa</taxon>
        <taxon>Spiralia</taxon>
        <taxon>Lophotrochozoa</taxon>
        <taxon>Mollusca</taxon>
        <taxon>Gastropoda</taxon>
        <taxon>Heterobranchia</taxon>
        <taxon>Euthyneura</taxon>
        <taxon>Panpulmonata</taxon>
        <taxon>Sacoglossa</taxon>
        <taxon>Placobranchoidea</taxon>
        <taxon>Plakobranchidae</taxon>
        <taxon>Plakobranchus</taxon>
    </lineage>
</organism>
<gene>
    <name evidence="1" type="ORF">PoB_000527200</name>
</gene>
<sequence>MKTTKNSEVPRSIKTTITFDISENHENGKELSWFREPRNAKKNFHSTDITKMFTDFGVFENDKELQRRDL</sequence>
<evidence type="ECO:0000313" key="1">
    <source>
        <dbReference type="EMBL" id="GFN78766.1"/>
    </source>
</evidence>
<evidence type="ECO:0000313" key="2">
    <source>
        <dbReference type="Proteomes" id="UP000735302"/>
    </source>
</evidence>
<reference evidence="1 2" key="1">
    <citation type="journal article" date="2021" name="Elife">
        <title>Chloroplast acquisition without the gene transfer in kleptoplastic sea slugs, Plakobranchus ocellatus.</title>
        <authorList>
            <person name="Maeda T."/>
            <person name="Takahashi S."/>
            <person name="Yoshida T."/>
            <person name="Shimamura S."/>
            <person name="Takaki Y."/>
            <person name="Nagai Y."/>
            <person name="Toyoda A."/>
            <person name="Suzuki Y."/>
            <person name="Arimoto A."/>
            <person name="Ishii H."/>
            <person name="Satoh N."/>
            <person name="Nishiyama T."/>
            <person name="Hasebe M."/>
            <person name="Maruyama T."/>
            <person name="Minagawa J."/>
            <person name="Obokata J."/>
            <person name="Shigenobu S."/>
        </authorList>
    </citation>
    <scope>NUCLEOTIDE SEQUENCE [LARGE SCALE GENOMIC DNA]</scope>
</reference>
<dbReference type="Proteomes" id="UP000735302">
    <property type="component" value="Unassembled WGS sequence"/>
</dbReference>
<dbReference type="AlphaFoldDB" id="A0AAV3Y7J7"/>
<proteinExistence type="predicted"/>
<dbReference type="EMBL" id="BLXT01000600">
    <property type="protein sequence ID" value="GFN78766.1"/>
    <property type="molecule type" value="Genomic_DNA"/>
</dbReference>
<comment type="caution">
    <text evidence="1">The sequence shown here is derived from an EMBL/GenBank/DDBJ whole genome shotgun (WGS) entry which is preliminary data.</text>
</comment>
<accession>A0AAV3Y7J7</accession>
<name>A0AAV3Y7J7_9GAST</name>
<protein>
    <submittedName>
        <fullName evidence="1">Uncharacterized protein</fullName>
    </submittedName>
</protein>
<keyword evidence="2" id="KW-1185">Reference proteome</keyword>